<evidence type="ECO:0000313" key="1">
    <source>
        <dbReference type="EMBL" id="PON57753.1"/>
    </source>
</evidence>
<evidence type="ECO:0000313" key="2">
    <source>
        <dbReference type="Proteomes" id="UP000237105"/>
    </source>
</evidence>
<dbReference type="AlphaFoldDB" id="A0A2P5C9Q1"/>
<comment type="caution">
    <text evidence="1">The sequence shown here is derived from an EMBL/GenBank/DDBJ whole genome shotgun (WGS) entry which is preliminary data.</text>
</comment>
<dbReference type="EMBL" id="JXTB01000156">
    <property type="protein sequence ID" value="PON57753.1"/>
    <property type="molecule type" value="Genomic_DNA"/>
</dbReference>
<organism evidence="1 2">
    <name type="scientific">Parasponia andersonii</name>
    <name type="common">Sponia andersonii</name>
    <dbReference type="NCBI Taxonomy" id="3476"/>
    <lineage>
        <taxon>Eukaryota</taxon>
        <taxon>Viridiplantae</taxon>
        <taxon>Streptophyta</taxon>
        <taxon>Embryophyta</taxon>
        <taxon>Tracheophyta</taxon>
        <taxon>Spermatophyta</taxon>
        <taxon>Magnoliopsida</taxon>
        <taxon>eudicotyledons</taxon>
        <taxon>Gunneridae</taxon>
        <taxon>Pentapetalae</taxon>
        <taxon>rosids</taxon>
        <taxon>fabids</taxon>
        <taxon>Rosales</taxon>
        <taxon>Cannabaceae</taxon>
        <taxon>Parasponia</taxon>
    </lineage>
</organism>
<sequence>MGVRNDEKRGSRADDVAPFNWCRNWVHRRLPCTRANSLWRLTSHDLQLCFRIHSLATLRESHAPPDEFRARSNG</sequence>
<keyword evidence="2" id="KW-1185">Reference proteome</keyword>
<accession>A0A2P5C9Q1</accession>
<name>A0A2P5C9Q1_PARAD</name>
<gene>
    <name evidence="1" type="ORF">PanWU01x14_171150</name>
</gene>
<proteinExistence type="predicted"/>
<dbReference type="Proteomes" id="UP000237105">
    <property type="component" value="Unassembled WGS sequence"/>
</dbReference>
<protein>
    <submittedName>
        <fullName evidence="1">Uncharacterized protein</fullName>
    </submittedName>
</protein>
<reference evidence="2" key="1">
    <citation type="submission" date="2016-06" db="EMBL/GenBank/DDBJ databases">
        <title>Parallel loss of symbiosis genes in relatives of nitrogen-fixing non-legume Parasponia.</title>
        <authorList>
            <person name="Van Velzen R."/>
            <person name="Holmer R."/>
            <person name="Bu F."/>
            <person name="Rutten L."/>
            <person name="Van Zeijl A."/>
            <person name="Liu W."/>
            <person name="Santuari L."/>
            <person name="Cao Q."/>
            <person name="Sharma T."/>
            <person name="Shen D."/>
            <person name="Roswanjaya Y."/>
            <person name="Wardhani T."/>
            <person name="Kalhor M.S."/>
            <person name="Jansen J."/>
            <person name="Van den Hoogen J."/>
            <person name="Gungor B."/>
            <person name="Hartog M."/>
            <person name="Hontelez J."/>
            <person name="Verver J."/>
            <person name="Yang W.-C."/>
            <person name="Schijlen E."/>
            <person name="Repin R."/>
            <person name="Schilthuizen M."/>
            <person name="Schranz E."/>
            <person name="Heidstra R."/>
            <person name="Miyata K."/>
            <person name="Fedorova E."/>
            <person name="Kohlen W."/>
            <person name="Bisseling T."/>
            <person name="Smit S."/>
            <person name="Geurts R."/>
        </authorList>
    </citation>
    <scope>NUCLEOTIDE SEQUENCE [LARGE SCALE GENOMIC DNA]</scope>
    <source>
        <strain evidence="2">cv. WU1-14</strain>
    </source>
</reference>